<evidence type="ECO:0000313" key="4">
    <source>
        <dbReference type="Proteomes" id="UP000188532"/>
    </source>
</evidence>
<organism evidence="3 5">
    <name type="scientific">Mycobacterium kansasii</name>
    <dbReference type="NCBI Taxonomy" id="1768"/>
    <lineage>
        <taxon>Bacteria</taxon>
        <taxon>Bacillati</taxon>
        <taxon>Actinomycetota</taxon>
        <taxon>Actinomycetes</taxon>
        <taxon>Mycobacteriales</taxon>
        <taxon>Mycobacteriaceae</taxon>
        <taxon>Mycobacterium</taxon>
    </lineage>
</organism>
<gene>
    <name evidence="2" type="ORF">BZL29_6963</name>
    <name evidence="3" type="ORF">BZL30_5495</name>
</gene>
<dbReference type="AlphaFoldDB" id="A0A1V3X1H5"/>
<dbReference type="Proteomes" id="UP000188532">
    <property type="component" value="Unassembled WGS sequence"/>
</dbReference>
<proteinExistence type="predicted"/>
<dbReference type="Proteomes" id="UP000189229">
    <property type="component" value="Unassembled WGS sequence"/>
</dbReference>
<protein>
    <submittedName>
        <fullName evidence="3">Tellurite resistance TerB family protein</fullName>
    </submittedName>
</protein>
<dbReference type="InterPro" id="IPR029024">
    <property type="entry name" value="TerB-like"/>
</dbReference>
<dbReference type="STRING" id="1768.B1T50_03830"/>
<name>A0A1V3X1H5_MYCKA</name>
<dbReference type="Pfam" id="PF05099">
    <property type="entry name" value="TerB"/>
    <property type="match status" value="1"/>
</dbReference>
<dbReference type="SUPFAM" id="SSF158682">
    <property type="entry name" value="TerB-like"/>
    <property type="match status" value="1"/>
</dbReference>
<accession>A0A1V3X1H5</accession>
<comment type="caution">
    <text evidence="3">The sequence shown here is derived from an EMBL/GenBank/DDBJ whole genome shotgun (WGS) entry which is preliminary data.</text>
</comment>
<evidence type="ECO:0000313" key="2">
    <source>
        <dbReference type="EMBL" id="OOK68316.1"/>
    </source>
</evidence>
<dbReference type="InterPro" id="IPR007791">
    <property type="entry name" value="DjlA_N"/>
</dbReference>
<evidence type="ECO:0000313" key="5">
    <source>
        <dbReference type="Proteomes" id="UP000189229"/>
    </source>
</evidence>
<dbReference type="EMBL" id="MVBM01000005">
    <property type="protein sequence ID" value="OOK72341.1"/>
    <property type="molecule type" value="Genomic_DNA"/>
</dbReference>
<evidence type="ECO:0000313" key="3">
    <source>
        <dbReference type="EMBL" id="OOK72341.1"/>
    </source>
</evidence>
<reference evidence="4 5" key="1">
    <citation type="submission" date="2017-02" db="EMBL/GenBank/DDBJ databases">
        <title>Complete genome sequences of Mycobacterium kansasii strains isolated from rhesus macaques.</title>
        <authorList>
            <person name="Panda A."/>
            <person name="Nagaraj S."/>
            <person name="Zhao X."/>
            <person name="Tettelin H."/>
            <person name="Detolla L.J."/>
        </authorList>
    </citation>
    <scope>NUCLEOTIDE SEQUENCE [LARGE SCALE GENOMIC DNA]</scope>
    <source>
        <strain evidence="2 4">11-3469</strain>
        <strain evidence="3 5">11-3813</strain>
    </source>
</reference>
<feature type="domain" description="Co-chaperone DjlA N-terminal" evidence="1">
    <location>
        <begin position="143"/>
        <end position="184"/>
    </location>
</feature>
<dbReference type="EMBL" id="MVBN01000008">
    <property type="protein sequence ID" value="OOK68316.1"/>
    <property type="molecule type" value="Genomic_DNA"/>
</dbReference>
<sequence>MDTMTALPAELRLPLVDLAIPQLAARPPAFREALMGVLNELAVADGSVSMFEYCVTRLVWSYLQDAANPHRRSKVGNGSLDQVRPTVTTLLATLAVAGAGDQETVRRAYDSALHRLYPDAAASPPRQVTWQQALDQGWEGLDGLAPKAKQALVEAMAVAVTADGTVTTAEAEMLRAACALMHVPLPALLT</sequence>
<evidence type="ECO:0000259" key="1">
    <source>
        <dbReference type="Pfam" id="PF05099"/>
    </source>
</evidence>